<reference evidence="1" key="1">
    <citation type="submission" date="2020-05" db="UniProtKB">
        <authorList>
            <consortium name="EnsemblMetazoa"/>
        </authorList>
    </citation>
    <scope>IDENTIFICATION</scope>
    <source>
        <strain evidence="1">TTRI</strain>
    </source>
</reference>
<accession>A0A1A9V8G1</accession>
<name>A0A1A9V8G1_GLOAU</name>
<proteinExistence type="predicted"/>
<organism evidence="1 2">
    <name type="scientific">Glossina austeni</name>
    <name type="common">Savannah tsetse fly</name>
    <dbReference type="NCBI Taxonomy" id="7395"/>
    <lineage>
        <taxon>Eukaryota</taxon>
        <taxon>Metazoa</taxon>
        <taxon>Ecdysozoa</taxon>
        <taxon>Arthropoda</taxon>
        <taxon>Hexapoda</taxon>
        <taxon>Insecta</taxon>
        <taxon>Pterygota</taxon>
        <taxon>Neoptera</taxon>
        <taxon>Endopterygota</taxon>
        <taxon>Diptera</taxon>
        <taxon>Brachycera</taxon>
        <taxon>Muscomorpha</taxon>
        <taxon>Hippoboscoidea</taxon>
        <taxon>Glossinidae</taxon>
        <taxon>Glossina</taxon>
    </lineage>
</organism>
<dbReference type="VEuPathDB" id="VectorBase:GAUT029199"/>
<evidence type="ECO:0000313" key="2">
    <source>
        <dbReference type="Proteomes" id="UP000078200"/>
    </source>
</evidence>
<sequence>MNEKYIPVKRHGRKNNTLSCILNQNQTNCRGLCCYHKSSINVLCLVTSVTTAGFAVELIYFDQAKKTILQVHIEITSSEFSLVLLLSKKGSSFVLIIRCNI</sequence>
<dbReference type="AlphaFoldDB" id="A0A1A9V8G1"/>
<keyword evidence="2" id="KW-1185">Reference proteome</keyword>
<evidence type="ECO:0000313" key="1">
    <source>
        <dbReference type="EnsemblMetazoa" id="GAUT029199-PA"/>
    </source>
</evidence>
<dbReference type="Proteomes" id="UP000078200">
    <property type="component" value="Unassembled WGS sequence"/>
</dbReference>
<protein>
    <submittedName>
        <fullName evidence="1">Uncharacterized protein</fullName>
    </submittedName>
</protein>
<dbReference type="EnsemblMetazoa" id="GAUT029199-RA">
    <property type="protein sequence ID" value="GAUT029199-PA"/>
    <property type="gene ID" value="GAUT029199"/>
</dbReference>